<organism evidence="1">
    <name type="scientific">uncultured Thermomicrobiales bacterium</name>
    <dbReference type="NCBI Taxonomy" id="1645740"/>
    <lineage>
        <taxon>Bacteria</taxon>
        <taxon>Pseudomonadati</taxon>
        <taxon>Thermomicrobiota</taxon>
        <taxon>Thermomicrobia</taxon>
        <taxon>Thermomicrobiales</taxon>
        <taxon>environmental samples</taxon>
    </lineage>
</organism>
<gene>
    <name evidence="1" type="ORF">AVDCRST_MAG73-3790</name>
</gene>
<name>A0A6J4UWK2_9BACT</name>
<accession>A0A6J4UWK2</accession>
<dbReference type="EMBL" id="CADCWE010000249">
    <property type="protein sequence ID" value="CAA9561914.1"/>
    <property type="molecule type" value="Genomic_DNA"/>
</dbReference>
<dbReference type="AlphaFoldDB" id="A0A6J4UWK2"/>
<reference evidence="1" key="1">
    <citation type="submission" date="2020-02" db="EMBL/GenBank/DDBJ databases">
        <authorList>
            <person name="Meier V. D."/>
        </authorList>
    </citation>
    <scope>NUCLEOTIDE SEQUENCE</scope>
    <source>
        <strain evidence="1">AVDCRST_MAG73</strain>
    </source>
</reference>
<proteinExistence type="predicted"/>
<protein>
    <submittedName>
        <fullName evidence="1">Uncharacterized protein</fullName>
    </submittedName>
</protein>
<sequence length="55" mass="6093">MPAPPTAPVRRRGRHRRVCSFGPAAIVLPRGVFVWGDREPPRGCPECPSCWQPNA</sequence>
<evidence type="ECO:0000313" key="1">
    <source>
        <dbReference type="EMBL" id="CAA9561914.1"/>
    </source>
</evidence>